<keyword evidence="2" id="KW-0430">Lectin</keyword>
<dbReference type="AlphaFoldDB" id="A0A6D2HEJ1"/>
<keyword evidence="6" id="KW-1185">Reference proteome</keyword>
<reference evidence="5" key="1">
    <citation type="submission" date="2020-01" db="EMBL/GenBank/DDBJ databases">
        <authorList>
            <person name="Mishra B."/>
        </authorList>
    </citation>
    <scope>NUCLEOTIDE SEQUENCE [LARGE SCALE GENOMIC DNA]</scope>
</reference>
<evidence type="ECO:0000259" key="4">
    <source>
        <dbReference type="Pfam" id="PF00139"/>
    </source>
</evidence>
<dbReference type="Proteomes" id="UP000467841">
    <property type="component" value="Unassembled WGS sequence"/>
</dbReference>
<accession>A0A6D2HEJ1</accession>
<dbReference type="InterPro" id="IPR013320">
    <property type="entry name" value="ConA-like_dom_sf"/>
</dbReference>
<evidence type="ECO:0000313" key="5">
    <source>
        <dbReference type="EMBL" id="CAA7014391.1"/>
    </source>
</evidence>
<feature type="chain" id="PRO_5025399855" description="Legume lectin domain-containing protein" evidence="3">
    <location>
        <begin position="18"/>
        <end position="111"/>
    </location>
</feature>
<evidence type="ECO:0000256" key="3">
    <source>
        <dbReference type="SAM" id="SignalP"/>
    </source>
</evidence>
<dbReference type="PANTHER" id="PTHR32401:SF50">
    <property type="entry name" value="OS07G0133000 PROTEIN"/>
    <property type="match status" value="1"/>
</dbReference>
<dbReference type="Gene3D" id="2.60.120.200">
    <property type="match status" value="1"/>
</dbReference>
<evidence type="ECO:0000256" key="1">
    <source>
        <dbReference type="ARBA" id="ARBA00007606"/>
    </source>
</evidence>
<organism evidence="5 6">
    <name type="scientific">Microthlaspi erraticum</name>
    <dbReference type="NCBI Taxonomy" id="1685480"/>
    <lineage>
        <taxon>Eukaryota</taxon>
        <taxon>Viridiplantae</taxon>
        <taxon>Streptophyta</taxon>
        <taxon>Embryophyta</taxon>
        <taxon>Tracheophyta</taxon>
        <taxon>Spermatophyta</taxon>
        <taxon>Magnoliopsida</taxon>
        <taxon>eudicotyledons</taxon>
        <taxon>Gunneridae</taxon>
        <taxon>Pentapetalae</taxon>
        <taxon>rosids</taxon>
        <taxon>malvids</taxon>
        <taxon>Brassicales</taxon>
        <taxon>Brassicaceae</taxon>
        <taxon>Coluteocarpeae</taxon>
        <taxon>Microthlaspi</taxon>
    </lineage>
</organism>
<evidence type="ECO:0000313" key="6">
    <source>
        <dbReference type="Proteomes" id="UP000467841"/>
    </source>
</evidence>
<feature type="signal peptide" evidence="3">
    <location>
        <begin position="1"/>
        <end position="17"/>
    </location>
</feature>
<sequence>MLLLFFLLLFFPKNVVCQGSDPTGGDFNFNGFLYTSGSANLNSNGLFRLTNSQTQTSGQVFYSFPLRFKDSANGTVSSFSTTFVFAIVSRYGTDKGHGLAFFLSPTRDFSN</sequence>
<dbReference type="GO" id="GO:0030246">
    <property type="term" value="F:carbohydrate binding"/>
    <property type="evidence" value="ECO:0007669"/>
    <property type="project" value="UniProtKB-KW"/>
</dbReference>
<protein>
    <recommendedName>
        <fullName evidence="4">Legume lectin domain-containing protein</fullName>
    </recommendedName>
</protein>
<dbReference type="OrthoDB" id="1001894at2759"/>
<comment type="similarity">
    <text evidence="1">Belongs to the leguminous lectin family.</text>
</comment>
<gene>
    <name evidence="5" type="ORF">MERR_LOCUS1625</name>
</gene>
<dbReference type="InterPro" id="IPR001220">
    <property type="entry name" value="Legume_lectin_dom"/>
</dbReference>
<evidence type="ECO:0000256" key="2">
    <source>
        <dbReference type="ARBA" id="ARBA00022734"/>
    </source>
</evidence>
<dbReference type="Pfam" id="PF00139">
    <property type="entry name" value="Lectin_legB"/>
    <property type="match status" value="1"/>
</dbReference>
<dbReference type="EMBL" id="CACVBM020000110">
    <property type="protein sequence ID" value="CAA7014391.1"/>
    <property type="molecule type" value="Genomic_DNA"/>
</dbReference>
<dbReference type="PANTHER" id="PTHR32401">
    <property type="entry name" value="CONCANAVALIN A-LIKE LECTIN FAMILY PROTEIN"/>
    <property type="match status" value="1"/>
</dbReference>
<keyword evidence="3" id="KW-0732">Signal</keyword>
<dbReference type="InterPro" id="IPR050258">
    <property type="entry name" value="Leguminous_Lectin"/>
</dbReference>
<name>A0A6D2HEJ1_9BRAS</name>
<comment type="caution">
    <text evidence="5">The sequence shown here is derived from an EMBL/GenBank/DDBJ whole genome shotgun (WGS) entry which is preliminary data.</text>
</comment>
<feature type="domain" description="Legume lectin" evidence="4">
    <location>
        <begin position="26"/>
        <end position="110"/>
    </location>
</feature>
<dbReference type="SUPFAM" id="SSF49899">
    <property type="entry name" value="Concanavalin A-like lectins/glucanases"/>
    <property type="match status" value="1"/>
</dbReference>
<proteinExistence type="inferred from homology"/>